<dbReference type="EMBL" id="CAJOBC010003598">
    <property type="protein sequence ID" value="CAF3791817.1"/>
    <property type="molecule type" value="Genomic_DNA"/>
</dbReference>
<protein>
    <submittedName>
        <fullName evidence="2">Uncharacterized protein</fullName>
    </submittedName>
</protein>
<organism evidence="2 5">
    <name type="scientific">Didymodactylos carnosus</name>
    <dbReference type="NCBI Taxonomy" id="1234261"/>
    <lineage>
        <taxon>Eukaryota</taxon>
        <taxon>Metazoa</taxon>
        <taxon>Spiralia</taxon>
        <taxon>Gnathifera</taxon>
        <taxon>Rotifera</taxon>
        <taxon>Eurotatoria</taxon>
        <taxon>Bdelloidea</taxon>
        <taxon>Philodinida</taxon>
        <taxon>Philodinidae</taxon>
        <taxon>Didymodactylos</taxon>
    </lineage>
</organism>
<evidence type="ECO:0000313" key="3">
    <source>
        <dbReference type="EMBL" id="CAF3691061.1"/>
    </source>
</evidence>
<dbReference type="Proteomes" id="UP000663829">
    <property type="component" value="Unassembled WGS sequence"/>
</dbReference>
<accession>A0A814I933</accession>
<evidence type="ECO:0000313" key="5">
    <source>
        <dbReference type="Proteomes" id="UP000663829"/>
    </source>
</evidence>
<evidence type="ECO:0000313" key="2">
    <source>
        <dbReference type="EMBL" id="CAF1020400.1"/>
    </source>
</evidence>
<comment type="caution">
    <text evidence="2">The sequence shown here is derived from an EMBL/GenBank/DDBJ whole genome shotgun (WGS) entry which is preliminary data.</text>
</comment>
<dbReference type="Proteomes" id="UP000681722">
    <property type="component" value="Unassembled WGS sequence"/>
</dbReference>
<dbReference type="EMBL" id="CAJOBA010003731">
    <property type="protein sequence ID" value="CAF3691061.1"/>
    <property type="molecule type" value="Genomic_DNA"/>
</dbReference>
<proteinExistence type="predicted"/>
<reference evidence="2" key="1">
    <citation type="submission" date="2021-02" db="EMBL/GenBank/DDBJ databases">
        <authorList>
            <person name="Nowell W R."/>
        </authorList>
    </citation>
    <scope>NUCLEOTIDE SEQUENCE</scope>
</reference>
<evidence type="ECO:0000313" key="4">
    <source>
        <dbReference type="EMBL" id="CAF3791817.1"/>
    </source>
</evidence>
<keyword evidence="5" id="KW-1185">Reference proteome</keyword>
<dbReference type="Proteomes" id="UP000682733">
    <property type="component" value="Unassembled WGS sequence"/>
</dbReference>
<dbReference type="EMBL" id="CAJNOQ010003598">
    <property type="protein sequence ID" value="CAF1020400.1"/>
    <property type="molecule type" value="Genomic_DNA"/>
</dbReference>
<sequence length="86" mass="9724">MRNGCCYCKKPNVEVKAAEVKSNVVEEQEIPNGYISFFAGQDTTRAITIIMKQSKYSYPDTPSNVRALSEEEKVNYVKNKLKGETI</sequence>
<dbReference type="Proteomes" id="UP000677228">
    <property type="component" value="Unassembled WGS sequence"/>
</dbReference>
<gene>
    <name evidence="2" type="ORF">GPM918_LOCUS14747</name>
    <name evidence="1" type="ORF">OVA965_LOCUS10178</name>
    <name evidence="4" type="ORF">SRO942_LOCUS14747</name>
    <name evidence="3" type="ORF">TMI583_LOCUS10174</name>
</gene>
<name>A0A814I933_9BILA</name>
<evidence type="ECO:0000313" key="1">
    <source>
        <dbReference type="EMBL" id="CAF0912127.1"/>
    </source>
</evidence>
<dbReference type="AlphaFoldDB" id="A0A814I933"/>
<dbReference type="EMBL" id="CAJNOK010003730">
    <property type="protein sequence ID" value="CAF0912127.1"/>
    <property type="molecule type" value="Genomic_DNA"/>
</dbReference>